<keyword evidence="1" id="KW-1133">Transmembrane helix</keyword>
<reference evidence="2 3" key="1">
    <citation type="submission" date="2022-06" db="EMBL/GenBank/DDBJ databases">
        <title>Actinoplanes abujensis sp. nov., isolated from Nigerian arid soil.</title>
        <authorList>
            <person name="Ding P."/>
        </authorList>
    </citation>
    <scope>NUCLEOTIDE SEQUENCE [LARGE SCALE GENOMIC DNA]</scope>
    <source>
        <strain evidence="3">TRM88002</strain>
    </source>
</reference>
<dbReference type="Proteomes" id="UP001523216">
    <property type="component" value="Unassembled WGS sequence"/>
</dbReference>
<evidence type="ECO:0000313" key="2">
    <source>
        <dbReference type="EMBL" id="MCM4082493.1"/>
    </source>
</evidence>
<keyword evidence="1" id="KW-0472">Membrane</keyword>
<keyword evidence="1" id="KW-0812">Transmembrane</keyword>
<sequence>MLTDDATSWFAVDPVFLLVPGLVLAATGSAFLLLADGLRRGLRSAPVLPATRSPRNRQAKR</sequence>
<gene>
    <name evidence="2" type="ORF">LXN57_33490</name>
</gene>
<organism evidence="2 3">
    <name type="scientific">Paractinoplanes hotanensis</name>
    <dbReference type="NCBI Taxonomy" id="2906497"/>
    <lineage>
        <taxon>Bacteria</taxon>
        <taxon>Bacillati</taxon>
        <taxon>Actinomycetota</taxon>
        <taxon>Actinomycetes</taxon>
        <taxon>Micromonosporales</taxon>
        <taxon>Micromonosporaceae</taxon>
        <taxon>Paractinoplanes</taxon>
    </lineage>
</organism>
<keyword evidence="3" id="KW-1185">Reference proteome</keyword>
<feature type="transmembrane region" description="Helical" evidence="1">
    <location>
        <begin position="15"/>
        <end position="35"/>
    </location>
</feature>
<dbReference type="RefSeq" id="WP_251802220.1">
    <property type="nucleotide sequence ID" value="NZ_JAMQOL010000048.1"/>
</dbReference>
<protein>
    <submittedName>
        <fullName evidence="2">Uncharacterized protein</fullName>
    </submittedName>
</protein>
<proteinExistence type="predicted"/>
<name>A0ABT0Y8W7_9ACTN</name>
<evidence type="ECO:0000313" key="3">
    <source>
        <dbReference type="Proteomes" id="UP001523216"/>
    </source>
</evidence>
<comment type="caution">
    <text evidence="2">The sequence shown here is derived from an EMBL/GenBank/DDBJ whole genome shotgun (WGS) entry which is preliminary data.</text>
</comment>
<evidence type="ECO:0000256" key="1">
    <source>
        <dbReference type="SAM" id="Phobius"/>
    </source>
</evidence>
<accession>A0ABT0Y8W7</accession>
<dbReference type="EMBL" id="JAMQOL010000048">
    <property type="protein sequence ID" value="MCM4082493.1"/>
    <property type="molecule type" value="Genomic_DNA"/>
</dbReference>